<evidence type="ECO:0000256" key="1">
    <source>
        <dbReference type="ARBA" id="ARBA00004123"/>
    </source>
</evidence>
<dbReference type="Pfam" id="PF17900">
    <property type="entry name" value="Peptidase_M1_N"/>
    <property type="match status" value="1"/>
</dbReference>
<reference evidence="16" key="1">
    <citation type="journal article" date="2023" name="Mol. Phylogenet. Evol.">
        <title>Genome-scale phylogeny and comparative genomics of the fungal order Sordariales.</title>
        <authorList>
            <person name="Hensen N."/>
            <person name="Bonometti L."/>
            <person name="Westerberg I."/>
            <person name="Brannstrom I.O."/>
            <person name="Guillou S."/>
            <person name="Cros-Aarteil S."/>
            <person name="Calhoun S."/>
            <person name="Haridas S."/>
            <person name="Kuo A."/>
            <person name="Mondo S."/>
            <person name="Pangilinan J."/>
            <person name="Riley R."/>
            <person name="LaButti K."/>
            <person name="Andreopoulos B."/>
            <person name="Lipzen A."/>
            <person name="Chen C."/>
            <person name="Yan M."/>
            <person name="Daum C."/>
            <person name="Ng V."/>
            <person name="Clum A."/>
            <person name="Steindorff A."/>
            <person name="Ohm R.A."/>
            <person name="Martin F."/>
            <person name="Silar P."/>
            <person name="Natvig D.O."/>
            <person name="Lalanne C."/>
            <person name="Gautier V."/>
            <person name="Ament-Velasquez S.L."/>
            <person name="Kruys A."/>
            <person name="Hutchinson M.I."/>
            <person name="Powell A.J."/>
            <person name="Barry K."/>
            <person name="Miller A.N."/>
            <person name="Grigoriev I.V."/>
            <person name="Debuchy R."/>
            <person name="Gladieux P."/>
            <person name="Hiltunen Thoren M."/>
            <person name="Johannesson H."/>
        </authorList>
    </citation>
    <scope>NUCLEOTIDE SEQUENCE</scope>
    <source>
        <strain evidence="16">SMH4131-1</strain>
    </source>
</reference>
<name>A0AAE0IN10_9PEZI</name>
<comment type="caution">
    <text evidence="16">The sequence shown here is derived from an EMBL/GenBank/DDBJ whole genome shotgun (WGS) entry which is preliminary data.</text>
</comment>
<keyword evidence="10" id="KW-0539">Nucleus</keyword>
<dbReference type="AlphaFoldDB" id="A0AAE0IN10"/>
<dbReference type="FunFam" id="2.60.40.1730:FF:000004">
    <property type="entry name" value="Leukotriene A(4) hydrolase"/>
    <property type="match status" value="1"/>
</dbReference>
<evidence type="ECO:0000256" key="13">
    <source>
        <dbReference type="PIRSR" id="PIRSR612777-3"/>
    </source>
</evidence>
<evidence type="ECO:0000313" key="16">
    <source>
        <dbReference type="EMBL" id="KAK3327366.1"/>
    </source>
</evidence>
<dbReference type="Gene3D" id="2.60.40.1730">
    <property type="entry name" value="tricorn interacting facor f3 domain"/>
    <property type="match status" value="1"/>
</dbReference>
<feature type="binding site" evidence="13">
    <location>
        <position position="298"/>
    </location>
    <ligand>
        <name>Zn(2+)</name>
        <dbReference type="ChEBI" id="CHEBI:29105"/>
        <note>catalytic</note>
    </ligand>
</feature>
<dbReference type="EC" id="3.3.2.10" evidence="14"/>
<feature type="active site" description="Proton donor" evidence="11">
    <location>
        <position position="383"/>
    </location>
</feature>
<evidence type="ECO:0000259" key="15">
    <source>
        <dbReference type="SMART" id="SM01263"/>
    </source>
</evidence>
<dbReference type="InterPro" id="IPR027268">
    <property type="entry name" value="Peptidase_M4/M1_CTD_sf"/>
</dbReference>
<dbReference type="EC" id="3.4.11.-" evidence="14"/>
<evidence type="ECO:0000256" key="2">
    <source>
        <dbReference type="ARBA" id="ARBA00004496"/>
    </source>
</evidence>
<dbReference type="FunFam" id="1.10.390.10:FF:000009">
    <property type="entry name" value="Leukotriene A(4) hydrolase"/>
    <property type="match status" value="1"/>
</dbReference>
<feature type="active site" description="Proton acceptor" evidence="11">
    <location>
        <position position="295"/>
    </location>
</feature>
<keyword evidence="17" id="KW-1185">Reference proteome</keyword>
<dbReference type="Gene3D" id="1.25.40.320">
    <property type="entry name" value="Peptidase M1, leukotriene A4 hydrolase/aminopeptidase C-terminal domain"/>
    <property type="match status" value="1"/>
</dbReference>
<dbReference type="SUPFAM" id="SSF48371">
    <property type="entry name" value="ARM repeat"/>
    <property type="match status" value="1"/>
</dbReference>
<feature type="binding site" evidence="13">
    <location>
        <position position="317"/>
    </location>
    <ligand>
        <name>Zn(2+)</name>
        <dbReference type="ChEBI" id="CHEBI:29105"/>
        <note>catalytic</note>
    </ligand>
</feature>
<dbReference type="GO" id="GO:0005634">
    <property type="term" value="C:nucleus"/>
    <property type="evidence" value="ECO:0007669"/>
    <property type="project" value="UniProtKB-SubCell"/>
</dbReference>
<proteinExistence type="inferred from homology"/>
<dbReference type="GO" id="GO:0005829">
    <property type="term" value="C:cytosol"/>
    <property type="evidence" value="ECO:0007669"/>
    <property type="project" value="TreeGrafter"/>
</dbReference>
<feature type="binding site" evidence="13">
    <location>
        <position position="294"/>
    </location>
    <ligand>
        <name>Zn(2+)</name>
        <dbReference type="ChEBI" id="CHEBI:29105"/>
        <note>catalytic</note>
    </ligand>
</feature>
<evidence type="ECO:0000256" key="4">
    <source>
        <dbReference type="ARBA" id="ARBA00022490"/>
    </source>
</evidence>
<dbReference type="Gene3D" id="1.10.390.10">
    <property type="entry name" value="Neutral Protease Domain 2"/>
    <property type="match status" value="1"/>
</dbReference>
<dbReference type="CDD" id="cd09599">
    <property type="entry name" value="M1_LTA4H"/>
    <property type="match status" value="1"/>
</dbReference>
<evidence type="ECO:0000256" key="11">
    <source>
        <dbReference type="PIRSR" id="PIRSR612777-1"/>
    </source>
</evidence>
<feature type="binding site" evidence="12">
    <location>
        <begin position="135"/>
        <end position="137"/>
    </location>
    <ligand>
        <name>a peptide</name>
        <dbReference type="ChEBI" id="CHEBI:60466"/>
    </ligand>
</feature>
<dbReference type="SUPFAM" id="SSF63737">
    <property type="entry name" value="Leukotriene A4 hydrolase N-terminal domain"/>
    <property type="match status" value="1"/>
</dbReference>
<dbReference type="PRINTS" id="PR00756">
    <property type="entry name" value="ALADIPTASE"/>
</dbReference>
<dbReference type="GO" id="GO:0006508">
    <property type="term" value="P:proteolysis"/>
    <property type="evidence" value="ECO:0007669"/>
    <property type="project" value="UniProtKB-KW"/>
</dbReference>
<feature type="binding site" evidence="12">
    <location>
        <begin position="563"/>
        <end position="565"/>
    </location>
    <ligand>
        <name>a peptide</name>
        <dbReference type="ChEBI" id="CHEBI:60466"/>
    </ligand>
</feature>
<dbReference type="FunFam" id="1.25.40.320:FF:000001">
    <property type="entry name" value="Leukotriene A(4) hydrolase"/>
    <property type="match status" value="1"/>
</dbReference>
<evidence type="ECO:0000256" key="9">
    <source>
        <dbReference type="ARBA" id="ARBA00023049"/>
    </source>
</evidence>
<keyword evidence="8 13" id="KW-0862">Zinc</keyword>
<dbReference type="InterPro" id="IPR014782">
    <property type="entry name" value="Peptidase_M1_dom"/>
</dbReference>
<feature type="domain" description="Peptidase M1 leukotriene A4 hydrolase/aminopeptidase C-terminal" evidence="15">
    <location>
        <begin position="466"/>
        <end position="605"/>
    </location>
</feature>
<dbReference type="InterPro" id="IPR015211">
    <property type="entry name" value="Peptidase_M1_C"/>
</dbReference>
<dbReference type="InterPro" id="IPR045357">
    <property type="entry name" value="Aminopeptidase_N-like_N"/>
</dbReference>
<sequence length="607" mass="68103">MAPVRDPNTLSNYDAWRTRHTTANLQVDFAGKCLRGNVVIELESQTDKASTEIILDSSYVAVSDIKYNSAPSKWEVKDRQGFNGSPVHIAVPEGAAKGEIVKLHIELATTDKCTALQWLTPAQTSNKKAPFMFSQAQAIHARSLFPCQDTPDVKSTYDFNITSPYVVVASGVPVPQPADETGDGKTYKFQQKVPIPSYLFALASGDIVTAPIGKRSCVATGPNELKESQWEFEDDMDNFMDAAEKIVFPYAWGEYNVLVLPPSFPYGGMENPVFTFATPTVVSGDRQNVDVIAHELSHSWSGNLVTSCSWEHFWLNEGWTMYLERRIIASVHGSDAHFHFSAIRGWSALEDAIKQYGANHEFTKLCITHKGIDPDDAFSTVPYEKGFHFVYYLDRLVGRENFDKFIPFYFGKWANKSLDSYEFKDTFLEFFSTPEYSSLKDKISSIDWEGRFHSPGLPPKPEFDTSLADVCYELAGKWKSKDFTPGSSDTSSWTGNQVSVFLDAVQDFDESLSVEQSQALGKTYGLVDSKNVELKSAYYQIAMRAKDSSAYQGVADLLGQVGRMKFVRPLYRGLNKVDRELALATFEKYRDFYHPICRQMAAKDLGV</sequence>
<keyword evidence="4 14" id="KW-0963">Cytoplasm</keyword>
<dbReference type="NCBIfam" id="TIGR02411">
    <property type="entry name" value="leuko_A4_hydro"/>
    <property type="match status" value="1"/>
</dbReference>
<dbReference type="Proteomes" id="UP001286456">
    <property type="component" value="Unassembled WGS sequence"/>
</dbReference>
<evidence type="ECO:0000256" key="10">
    <source>
        <dbReference type="ARBA" id="ARBA00023242"/>
    </source>
</evidence>
<comment type="similarity">
    <text evidence="3 14">Belongs to the peptidase M1 family.</text>
</comment>
<feature type="binding site" evidence="12">
    <location>
        <begin position="265"/>
        <end position="270"/>
    </location>
    <ligand>
        <name>a peptide</name>
        <dbReference type="ChEBI" id="CHEBI:60466"/>
    </ligand>
</feature>
<evidence type="ECO:0000256" key="6">
    <source>
        <dbReference type="ARBA" id="ARBA00022723"/>
    </source>
</evidence>
<keyword evidence="9 14" id="KW-0482">Metalloprotease</keyword>
<dbReference type="PANTHER" id="PTHR45726">
    <property type="entry name" value="LEUKOTRIENE A-4 HYDROLASE"/>
    <property type="match status" value="1"/>
</dbReference>
<comment type="cofactor">
    <cofactor evidence="13 14">
        <name>Zn(2+)</name>
        <dbReference type="ChEBI" id="CHEBI:29105"/>
    </cofactor>
    <text evidence="13 14">Binds 1 zinc ion per subunit.</text>
</comment>
<comment type="subcellular location">
    <subcellularLocation>
        <location evidence="2 14">Cytoplasm</location>
    </subcellularLocation>
    <subcellularLocation>
        <location evidence="1">Nucleus</location>
    </subcellularLocation>
</comment>
<dbReference type="Pfam" id="PF09127">
    <property type="entry name" value="Leuk-A4-hydro_C"/>
    <property type="match status" value="1"/>
</dbReference>
<dbReference type="InterPro" id="IPR012777">
    <property type="entry name" value="LTA4H"/>
</dbReference>
<dbReference type="Gene3D" id="3.30.2010.30">
    <property type="match status" value="1"/>
</dbReference>
<evidence type="ECO:0000313" key="17">
    <source>
        <dbReference type="Proteomes" id="UP001286456"/>
    </source>
</evidence>
<dbReference type="GO" id="GO:0008270">
    <property type="term" value="F:zinc ion binding"/>
    <property type="evidence" value="ECO:0007669"/>
    <property type="project" value="InterPro"/>
</dbReference>
<protein>
    <recommendedName>
        <fullName evidence="14">Leukotriene A(4) hydrolase</fullName>
        <shortName evidence="14">LTA-4 hydrolase</shortName>
        <ecNumber evidence="14">3.3.2.10</ecNumber>
        <ecNumber evidence="14">3.4.11.-</ecNumber>
    </recommendedName>
</protein>
<reference evidence="16" key="2">
    <citation type="submission" date="2023-06" db="EMBL/GenBank/DDBJ databases">
        <authorList>
            <consortium name="Lawrence Berkeley National Laboratory"/>
            <person name="Haridas S."/>
            <person name="Hensen N."/>
            <person name="Bonometti L."/>
            <person name="Westerberg I."/>
            <person name="Brannstrom I.O."/>
            <person name="Guillou S."/>
            <person name="Cros-Aarteil S."/>
            <person name="Calhoun S."/>
            <person name="Kuo A."/>
            <person name="Mondo S."/>
            <person name="Pangilinan J."/>
            <person name="Riley R."/>
            <person name="Labutti K."/>
            <person name="Andreopoulos B."/>
            <person name="Lipzen A."/>
            <person name="Chen C."/>
            <person name="Yanf M."/>
            <person name="Daum C."/>
            <person name="Ng V."/>
            <person name="Clum A."/>
            <person name="Steindorff A."/>
            <person name="Ohm R."/>
            <person name="Martin F."/>
            <person name="Silar P."/>
            <person name="Natvig D."/>
            <person name="Lalanne C."/>
            <person name="Gautier V."/>
            <person name="Ament-Velasquez S.L."/>
            <person name="Kruys A."/>
            <person name="Hutchinson M.I."/>
            <person name="Powell A.J."/>
            <person name="Barry K."/>
            <person name="Miller A.N."/>
            <person name="Grigoriev I.V."/>
            <person name="Debuchy R."/>
            <person name="Gladieux P."/>
            <person name="Thoren M.H."/>
            <person name="Johannesson H."/>
        </authorList>
    </citation>
    <scope>NUCLEOTIDE SEQUENCE</scope>
    <source>
        <strain evidence="16">SMH4131-1</strain>
    </source>
</reference>
<dbReference type="InterPro" id="IPR038502">
    <property type="entry name" value="M1_LTA-4_hydro/amino_C_sf"/>
</dbReference>
<evidence type="ECO:0000256" key="14">
    <source>
        <dbReference type="RuleBase" id="RU361141"/>
    </source>
</evidence>
<evidence type="ECO:0000256" key="3">
    <source>
        <dbReference type="ARBA" id="ARBA00010136"/>
    </source>
</evidence>
<dbReference type="GO" id="GO:0004301">
    <property type="term" value="F:epoxide hydrolase activity"/>
    <property type="evidence" value="ECO:0007669"/>
    <property type="project" value="UniProtKB-EC"/>
</dbReference>
<evidence type="ECO:0000256" key="8">
    <source>
        <dbReference type="ARBA" id="ARBA00022833"/>
    </source>
</evidence>
<dbReference type="InterPro" id="IPR001930">
    <property type="entry name" value="Peptidase_M1"/>
</dbReference>
<gene>
    <name evidence="16" type="ORF">B0T19DRAFT_370668</name>
</gene>
<keyword evidence="6 13" id="KW-0479">Metal-binding</keyword>
<dbReference type="InterPro" id="IPR034015">
    <property type="entry name" value="M1_LTA4H"/>
</dbReference>
<dbReference type="InterPro" id="IPR042097">
    <property type="entry name" value="Aminopeptidase_N-like_N_sf"/>
</dbReference>
<dbReference type="Pfam" id="PF01433">
    <property type="entry name" value="Peptidase_M1"/>
    <property type="match status" value="1"/>
</dbReference>
<dbReference type="GO" id="GO:0008237">
    <property type="term" value="F:metallopeptidase activity"/>
    <property type="evidence" value="ECO:0007669"/>
    <property type="project" value="UniProtKB-KW"/>
</dbReference>
<evidence type="ECO:0000256" key="12">
    <source>
        <dbReference type="PIRSR" id="PIRSR612777-2"/>
    </source>
</evidence>
<dbReference type="PANTHER" id="PTHR45726:SF3">
    <property type="entry name" value="LEUKOTRIENE A-4 HYDROLASE"/>
    <property type="match status" value="1"/>
</dbReference>
<keyword evidence="5 14" id="KW-0645">Protease</keyword>
<organism evidence="16 17">
    <name type="scientific">Cercophora scortea</name>
    <dbReference type="NCBI Taxonomy" id="314031"/>
    <lineage>
        <taxon>Eukaryota</taxon>
        <taxon>Fungi</taxon>
        <taxon>Dikarya</taxon>
        <taxon>Ascomycota</taxon>
        <taxon>Pezizomycotina</taxon>
        <taxon>Sordariomycetes</taxon>
        <taxon>Sordariomycetidae</taxon>
        <taxon>Sordariales</taxon>
        <taxon>Lasiosphaeriaceae</taxon>
        <taxon>Cercophora</taxon>
    </lineage>
</organism>
<comment type="catalytic activity">
    <reaction evidence="14">
        <text>an epoxide + H2O = an ethanediol</text>
        <dbReference type="Rhea" id="RHEA:19037"/>
        <dbReference type="ChEBI" id="CHEBI:15377"/>
        <dbReference type="ChEBI" id="CHEBI:32955"/>
        <dbReference type="ChEBI" id="CHEBI:140594"/>
        <dbReference type="EC" id="3.3.2.10"/>
    </reaction>
</comment>
<evidence type="ECO:0000256" key="5">
    <source>
        <dbReference type="ARBA" id="ARBA00022670"/>
    </source>
</evidence>
<dbReference type="InterPro" id="IPR016024">
    <property type="entry name" value="ARM-type_fold"/>
</dbReference>
<dbReference type="GO" id="GO:0004177">
    <property type="term" value="F:aminopeptidase activity"/>
    <property type="evidence" value="ECO:0007669"/>
    <property type="project" value="TreeGrafter"/>
</dbReference>
<dbReference type="FunFam" id="3.30.2010.30:FF:000001">
    <property type="entry name" value="Leukotriene A(4) hydrolase"/>
    <property type="match status" value="1"/>
</dbReference>
<dbReference type="SUPFAM" id="SSF55486">
    <property type="entry name" value="Metalloproteases ('zincins'), catalytic domain"/>
    <property type="match status" value="1"/>
</dbReference>
<dbReference type="SMART" id="SM01263">
    <property type="entry name" value="Leuk-A4-hydro_C"/>
    <property type="match status" value="1"/>
</dbReference>
<dbReference type="EMBL" id="JAUEPO010000003">
    <property type="protein sequence ID" value="KAK3327366.1"/>
    <property type="molecule type" value="Genomic_DNA"/>
</dbReference>
<dbReference type="InterPro" id="IPR049980">
    <property type="entry name" value="LTA4H_cat"/>
</dbReference>
<accession>A0AAE0IN10</accession>
<keyword evidence="7 14" id="KW-0378">Hydrolase</keyword>
<evidence type="ECO:0000256" key="7">
    <source>
        <dbReference type="ARBA" id="ARBA00022801"/>
    </source>
</evidence>